<evidence type="ECO:0000313" key="2">
    <source>
        <dbReference type="EMBL" id="SKC39211.1"/>
    </source>
</evidence>
<feature type="transmembrane region" description="Helical" evidence="1">
    <location>
        <begin position="6"/>
        <end position="24"/>
    </location>
</feature>
<dbReference type="EMBL" id="FUZT01000001">
    <property type="protein sequence ID" value="SKC39211.1"/>
    <property type="molecule type" value="Genomic_DNA"/>
</dbReference>
<name>A0A1T5IJ65_9FIRM</name>
<evidence type="ECO:0000256" key="1">
    <source>
        <dbReference type="SAM" id="Phobius"/>
    </source>
</evidence>
<protein>
    <submittedName>
        <fullName evidence="2">Uncharacterized protein</fullName>
    </submittedName>
</protein>
<organism evidence="2 3">
    <name type="scientific">Maledivibacter halophilus</name>
    <dbReference type="NCBI Taxonomy" id="36842"/>
    <lineage>
        <taxon>Bacteria</taxon>
        <taxon>Bacillati</taxon>
        <taxon>Bacillota</taxon>
        <taxon>Clostridia</taxon>
        <taxon>Peptostreptococcales</taxon>
        <taxon>Caminicellaceae</taxon>
        <taxon>Maledivibacter</taxon>
    </lineage>
</organism>
<keyword evidence="3" id="KW-1185">Reference proteome</keyword>
<dbReference type="Proteomes" id="UP000190285">
    <property type="component" value="Unassembled WGS sequence"/>
</dbReference>
<dbReference type="AlphaFoldDB" id="A0A1T5IJ65"/>
<reference evidence="3" key="1">
    <citation type="submission" date="2017-02" db="EMBL/GenBank/DDBJ databases">
        <authorList>
            <person name="Varghese N."/>
            <person name="Submissions S."/>
        </authorList>
    </citation>
    <scope>NUCLEOTIDE SEQUENCE [LARGE SCALE GENOMIC DNA]</scope>
    <source>
        <strain evidence="3">M1</strain>
    </source>
</reference>
<keyword evidence="1" id="KW-0472">Membrane</keyword>
<accession>A0A1T5IJ65</accession>
<proteinExistence type="predicted"/>
<gene>
    <name evidence="2" type="ORF">SAMN02194393_00443</name>
</gene>
<dbReference type="OrthoDB" id="1953526at2"/>
<evidence type="ECO:0000313" key="3">
    <source>
        <dbReference type="Proteomes" id="UP000190285"/>
    </source>
</evidence>
<sequence length="120" mass="14328">MLIAIIYAFMLTIFIGFIIENFKLSFDLKKVELINFKIINIISKIFSGKTDFDIFMINDLRRIFNEEFLNTKMLDKYELYKVDDSKIKVKYFKGHVIEELEILAYKGEIKLIEINKEVLE</sequence>
<keyword evidence="1" id="KW-1133">Transmembrane helix</keyword>
<keyword evidence="1" id="KW-0812">Transmembrane</keyword>